<feature type="domain" description="Phosphotyrosine protein phosphatase I" evidence="7">
    <location>
        <begin position="3"/>
        <end position="140"/>
    </location>
</feature>
<dbReference type="EC" id="3.1.3.48" evidence="2"/>
<evidence type="ECO:0000259" key="7">
    <source>
        <dbReference type="SMART" id="SM00226"/>
    </source>
</evidence>
<evidence type="ECO:0000313" key="8">
    <source>
        <dbReference type="EMBL" id="MEO1753883.1"/>
    </source>
</evidence>
<evidence type="ECO:0000313" key="10">
    <source>
        <dbReference type="Proteomes" id="UP000509548"/>
    </source>
</evidence>
<reference evidence="8 11" key="3">
    <citation type="submission" date="2024-01" db="EMBL/GenBank/DDBJ databases">
        <title>The diversity of rhizobia nodulating Mimosa spp. in eleven states of Brazil covering several biomes is determined by host plant, location, and edaphic factors.</title>
        <authorList>
            <person name="Rouws L."/>
            <person name="Barauna A."/>
            <person name="Beukes C."/>
            <person name="De Faria S.M."/>
            <person name="Gross E."/>
            <person name="Dos Reis Junior F.B."/>
            <person name="Simon M."/>
            <person name="Maluk M."/>
            <person name="Odee D.W."/>
            <person name="Kenicer G."/>
            <person name="Young J.P.W."/>
            <person name="Reis V.M."/>
            <person name="Zilli J."/>
            <person name="James E.K."/>
        </authorList>
    </citation>
    <scope>NUCLEOTIDE SEQUENCE [LARGE SCALE GENOMIC DNA]</scope>
    <source>
        <strain evidence="8 11">JHI1651</strain>
    </source>
</reference>
<dbReference type="PANTHER" id="PTHR11717">
    <property type="entry name" value="LOW MOLECULAR WEIGHT PROTEIN TYROSINE PHOSPHATASE"/>
    <property type="match status" value="1"/>
</dbReference>
<dbReference type="InterPro" id="IPR050438">
    <property type="entry name" value="LMW_PTPase"/>
</dbReference>
<comment type="catalytic activity">
    <reaction evidence="5">
        <text>O-phospho-L-tyrosyl-[protein] + H2O = L-tyrosyl-[protein] + phosphate</text>
        <dbReference type="Rhea" id="RHEA:10684"/>
        <dbReference type="Rhea" id="RHEA-COMP:10136"/>
        <dbReference type="Rhea" id="RHEA-COMP:20101"/>
        <dbReference type="ChEBI" id="CHEBI:15377"/>
        <dbReference type="ChEBI" id="CHEBI:43474"/>
        <dbReference type="ChEBI" id="CHEBI:46858"/>
        <dbReference type="ChEBI" id="CHEBI:61978"/>
        <dbReference type="EC" id="3.1.3.48"/>
    </reaction>
</comment>
<evidence type="ECO:0000256" key="2">
    <source>
        <dbReference type="ARBA" id="ARBA00013064"/>
    </source>
</evidence>
<dbReference type="GO" id="GO:0004725">
    <property type="term" value="F:protein tyrosine phosphatase activity"/>
    <property type="evidence" value="ECO:0007669"/>
    <property type="project" value="UniProtKB-EC"/>
</dbReference>
<accession>A0A9Q6S7Z7</accession>
<dbReference type="EMBL" id="JAYLVJ010000008">
    <property type="protein sequence ID" value="MEO1753883.1"/>
    <property type="molecule type" value="Genomic_DNA"/>
</dbReference>
<dbReference type="Proteomes" id="UP001462961">
    <property type="component" value="Unassembled WGS sequence"/>
</dbReference>
<dbReference type="CDD" id="cd16343">
    <property type="entry name" value="LMWPTP"/>
    <property type="match status" value="1"/>
</dbReference>
<evidence type="ECO:0000256" key="1">
    <source>
        <dbReference type="ARBA" id="ARBA00011063"/>
    </source>
</evidence>
<name>A0A9Q6S7Z7_9BURK</name>
<sequence length="147" mass="16256">MIQTVLMVCVGNICRSPTAEYILRQEAKNIRVVSAGLDALVGCPVDENALRVAADFGLDISPHRAQQLNGALLSSADLVLVMEGAHKHEIMRRHPSASGKVFRLGELENFDVTDPYRKSLEHFLESFRLIQHGVNLWAPRIQALAIS</sequence>
<evidence type="ECO:0000256" key="6">
    <source>
        <dbReference type="PIRSR" id="PIRSR617867-1"/>
    </source>
</evidence>
<dbReference type="InterPro" id="IPR017867">
    <property type="entry name" value="Tyr_phospatase_low_mol_wt"/>
</dbReference>
<organism evidence="9 10">
    <name type="scientific">Paraburkholderia caribensis</name>
    <dbReference type="NCBI Taxonomy" id="75105"/>
    <lineage>
        <taxon>Bacteria</taxon>
        <taxon>Pseudomonadati</taxon>
        <taxon>Pseudomonadota</taxon>
        <taxon>Betaproteobacteria</taxon>
        <taxon>Burkholderiales</taxon>
        <taxon>Burkholderiaceae</taxon>
        <taxon>Paraburkholderia</taxon>
    </lineage>
</organism>
<comment type="similarity">
    <text evidence="1">Belongs to the low molecular weight phosphotyrosine protein phosphatase family.</text>
</comment>
<dbReference type="PANTHER" id="PTHR11717:SF31">
    <property type="entry name" value="LOW MOLECULAR WEIGHT PROTEIN-TYROSINE-PHOSPHATASE ETP-RELATED"/>
    <property type="match status" value="1"/>
</dbReference>
<evidence type="ECO:0000256" key="5">
    <source>
        <dbReference type="ARBA" id="ARBA00051722"/>
    </source>
</evidence>
<dbReference type="EMBL" id="CP015959">
    <property type="protein sequence ID" value="QLB66178.1"/>
    <property type="molecule type" value="Genomic_DNA"/>
</dbReference>
<keyword evidence="3 8" id="KW-0378">Hydrolase</keyword>
<dbReference type="AlphaFoldDB" id="A0A9Q6S7Z7"/>
<evidence type="ECO:0000313" key="9">
    <source>
        <dbReference type="EMBL" id="QLB66178.1"/>
    </source>
</evidence>
<keyword evidence="4" id="KW-0904">Protein phosphatase</keyword>
<dbReference type="InterPro" id="IPR023485">
    <property type="entry name" value="Ptyr_pPase"/>
</dbReference>
<reference evidence="9" key="2">
    <citation type="submission" date="2016-06" db="EMBL/GenBank/DDBJ databases">
        <authorList>
            <person name="Huang P."/>
            <person name="Jiang X."/>
            <person name="Liu X."/>
        </authorList>
    </citation>
    <scope>NUCLEOTIDE SEQUENCE</scope>
    <source>
        <strain evidence="9">852011</strain>
    </source>
</reference>
<reference evidence="9 10" key="1">
    <citation type="journal article" date="2014" name="Genome Announc.">
        <title>Draft Genome Sequence of the Haloacid-Degrading Burkholderia caribensis Strain MBA4.</title>
        <authorList>
            <person name="Pan Y."/>
            <person name="Kong K.F."/>
            <person name="Tsang J.S."/>
        </authorList>
    </citation>
    <scope>NUCLEOTIDE SEQUENCE [LARGE SCALE GENOMIC DNA]</scope>
    <source>
        <strain evidence="9 10">852011</strain>
    </source>
</reference>
<gene>
    <name evidence="9" type="ORF">A9O66_28420</name>
    <name evidence="8" type="ORF">VOI32_08100</name>
</gene>
<evidence type="ECO:0000313" key="11">
    <source>
        <dbReference type="Proteomes" id="UP001462961"/>
    </source>
</evidence>
<dbReference type="Pfam" id="PF01451">
    <property type="entry name" value="LMWPc"/>
    <property type="match status" value="1"/>
</dbReference>
<feature type="active site" description="Nucleophile" evidence="6">
    <location>
        <position position="9"/>
    </location>
</feature>
<dbReference type="Proteomes" id="UP000509548">
    <property type="component" value="Chromosome 2"/>
</dbReference>
<protein>
    <recommendedName>
        <fullName evidence="2">protein-tyrosine-phosphatase</fullName>
        <ecNumber evidence="2">3.1.3.48</ecNumber>
    </recommendedName>
</protein>
<dbReference type="Gene3D" id="3.40.50.2300">
    <property type="match status" value="1"/>
</dbReference>
<dbReference type="SUPFAM" id="SSF52788">
    <property type="entry name" value="Phosphotyrosine protein phosphatases I"/>
    <property type="match status" value="1"/>
</dbReference>
<feature type="active site" evidence="6">
    <location>
        <position position="15"/>
    </location>
</feature>
<proteinExistence type="inferred from homology"/>
<evidence type="ECO:0000256" key="3">
    <source>
        <dbReference type="ARBA" id="ARBA00022801"/>
    </source>
</evidence>
<keyword evidence="11" id="KW-1185">Reference proteome</keyword>
<dbReference type="InterPro" id="IPR036196">
    <property type="entry name" value="Ptyr_pPase_sf"/>
</dbReference>
<dbReference type="SMART" id="SM00226">
    <property type="entry name" value="LMWPc"/>
    <property type="match status" value="1"/>
</dbReference>
<dbReference type="RefSeq" id="WP_107203658.1">
    <property type="nucleotide sequence ID" value="NZ_JAKUCO010000051.1"/>
</dbReference>
<evidence type="ECO:0000256" key="4">
    <source>
        <dbReference type="ARBA" id="ARBA00022912"/>
    </source>
</evidence>
<dbReference type="PRINTS" id="PR00719">
    <property type="entry name" value="LMWPTPASE"/>
</dbReference>
<feature type="active site" description="Proton donor" evidence="6">
    <location>
        <position position="114"/>
    </location>
</feature>